<keyword evidence="1" id="KW-0812">Transmembrane</keyword>
<feature type="transmembrane region" description="Helical" evidence="1">
    <location>
        <begin position="318"/>
        <end position="342"/>
    </location>
</feature>
<dbReference type="SUPFAM" id="SSF103190">
    <property type="entry name" value="Sensory domain-like"/>
    <property type="match status" value="1"/>
</dbReference>
<dbReference type="SUPFAM" id="SSF55073">
    <property type="entry name" value="Nucleotide cyclase"/>
    <property type="match status" value="1"/>
</dbReference>
<dbReference type="PROSITE" id="PS50885">
    <property type="entry name" value="HAMP"/>
    <property type="match status" value="1"/>
</dbReference>
<organism evidence="4 5">
    <name type="scientific">Rhodoferax fermentans</name>
    <dbReference type="NCBI Taxonomy" id="28066"/>
    <lineage>
        <taxon>Bacteria</taxon>
        <taxon>Pseudomonadati</taxon>
        <taxon>Pseudomonadota</taxon>
        <taxon>Betaproteobacteria</taxon>
        <taxon>Burkholderiales</taxon>
        <taxon>Comamonadaceae</taxon>
        <taxon>Rhodoferax</taxon>
    </lineage>
</organism>
<keyword evidence="5" id="KW-1185">Reference proteome</keyword>
<gene>
    <name evidence="4" type="ORF">RF819_05120</name>
</gene>
<evidence type="ECO:0008006" key="6">
    <source>
        <dbReference type="Google" id="ProtNLM"/>
    </source>
</evidence>
<dbReference type="SMART" id="SM00304">
    <property type="entry name" value="HAMP"/>
    <property type="match status" value="1"/>
</dbReference>
<dbReference type="RefSeq" id="WP_078363972.1">
    <property type="nucleotide sequence ID" value="NZ_MTJN01000002.1"/>
</dbReference>
<dbReference type="InterPro" id="IPR000160">
    <property type="entry name" value="GGDEF_dom"/>
</dbReference>
<dbReference type="AlphaFoldDB" id="A0A1T1AQ18"/>
<comment type="caution">
    <text evidence="4">The sequence shown here is derived from an EMBL/GenBank/DDBJ whole genome shotgun (WGS) entry which is preliminary data.</text>
</comment>
<dbReference type="SMART" id="SM00267">
    <property type="entry name" value="GGDEF"/>
    <property type="match status" value="1"/>
</dbReference>
<dbReference type="GO" id="GO:0003824">
    <property type="term" value="F:catalytic activity"/>
    <property type="evidence" value="ECO:0007669"/>
    <property type="project" value="UniProtKB-ARBA"/>
</dbReference>
<dbReference type="Proteomes" id="UP000190750">
    <property type="component" value="Unassembled WGS sequence"/>
</dbReference>
<dbReference type="InterPro" id="IPR048760">
    <property type="entry name" value="VP0354-like_sensor_dom"/>
</dbReference>
<dbReference type="PANTHER" id="PTHR46663:SF2">
    <property type="entry name" value="GGDEF DOMAIN-CONTAINING PROTEIN"/>
    <property type="match status" value="1"/>
</dbReference>
<dbReference type="CDD" id="cd06225">
    <property type="entry name" value="HAMP"/>
    <property type="match status" value="1"/>
</dbReference>
<dbReference type="GO" id="GO:0016020">
    <property type="term" value="C:membrane"/>
    <property type="evidence" value="ECO:0007669"/>
    <property type="project" value="InterPro"/>
</dbReference>
<dbReference type="InterPro" id="IPR052163">
    <property type="entry name" value="DGC-Regulatory_Protein"/>
</dbReference>
<dbReference type="InterPro" id="IPR029151">
    <property type="entry name" value="Sensor-like_sf"/>
</dbReference>
<keyword evidence="1" id="KW-1133">Transmembrane helix</keyword>
<dbReference type="Gene3D" id="3.30.70.270">
    <property type="match status" value="1"/>
</dbReference>
<dbReference type="Gene3D" id="6.10.340.10">
    <property type="match status" value="1"/>
</dbReference>
<dbReference type="Pfam" id="PF21623">
    <property type="entry name" value="HK_sensor_dom_bact"/>
    <property type="match status" value="1"/>
</dbReference>
<reference evidence="4 5" key="1">
    <citation type="submission" date="2017-01" db="EMBL/GenBank/DDBJ databases">
        <title>Genome sequencing of Rhodoferax fermentans JCM 7819.</title>
        <authorList>
            <person name="Kim Y.J."/>
            <person name="Farh M.E.-A."/>
            <person name="Yang D.-C."/>
        </authorList>
    </citation>
    <scope>NUCLEOTIDE SEQUENCE [LARGE SCALE GENOMIC DNA]</scope>
    <source>
        <strain evidence="4 5">JCM 7819</strain>
    </source>
</reference>
<dbReference type="CDD" id="cd01949">
    <property type="entry name" value="GGDEF"/>
    <property type="match status" value="1"/>
</dbReference>
<dbReference type="Pfam" id="PF00990">
    <property type="entry name" value="GGDEF"/>
    <property type="match status" value="1"/>
</dbReference>
<evidence type="ECO:0000259" key="2">
    <source>
        <dbReference type="PROSITE" id="PS50885"/>
    </source>
</evidence>
<dbReference type="InterPro" id="IPR029787">
    <property type="entry name" value="Nucleotide_cyclase"/>
</dbReference>
<evidence type="ECO:0000313" key="5">
    <source>
        <dbReference type="Proteomes" id="UP000190750"/>
    </source>
</evidence>
<sequence length="572" mass="63327">MKWGLATRLGSVLALVSLLMAGMTGLYAFQVARDLLVQATKDELMTATQVVGRRIRDVHLDASRDLHMLSRHPASLALLQNPSPQQATQADQLATLFELIMAANPGYFQIRLISASDSGLERVRVDRDGQQLLRIEGDDLQEKGHYPYVSDTLQMPAGSTYQSRTVINHERGAHAGLGQPTVLLASPVVNARGQTLGVIVINIDLKGAFSRLAADLPAEFQLYLANRDGDFLIHPDNTRTFGFDTGRRVLLQDEFPATRDLVARRVDQLVFEADSGEHATEPVIATFTANRARSDNPDAAGFLGLAQPRSNVLQRSHALGLTILQIASVLGLVGFALALLLARWVTRPLNTMSNAVARFSIGHPILGLPLTRQDEIGQLARSFEQMQQQIHQQFTELQANRQELEHLARHDPLTGLPNRRLFIERLDNALARAKRTQTQLAVMFIDMDHFKAINDQWGHEAGDAALQWVAQRLLEHTRETDTVARLGGDEFVVLLDNQVQAEQLALVAQKLIDSMREPWFFNGHLCQIQLSMGISLYPQNGDTADALLNSADNAMYRVKTASRNNFGFAPEG</sequence>
<dbReference type="PANTHER" id="PTHR46663">
    <property type="entry name" value="DIGUANYLATE CYCLASE DGCT-RELATED"/>
    <property type="match status" value="1"/>
</dbReference>
<feature type="domain" description="GGDEF" evidence="3">
    <location>
        <begin position="438"/>
        <end position="571"/>
    </location>
</feature>
<evidence type="ECO:0000259" key="3">
    <source>
        <dbReference type="PROSITE" id="PS50887"/>
    </source>
</evidence>
<dbReference type="Gene3D" id="3.30.450.20">
    <property type="entry name" value="PAS domain"/>
    <property type="match status" value="1"/>
</dbReference>
<dbReference type="FunFam" id="3.30.70.270:FF:000001">
    <property type="entry name" value="Diguanylate cyclase domain protein"/>
    <property type="match status" value="1"/>
</dbReference>
<dbReference type="NCBIfam" id="TIGR00254">
    <property type="entry name" value="GGDEF"/>
    <property type="match status" value="1"/>
</dbReference>
<dbReference type="Pfam" id="PF00672">
    <property type="entry name" value="HAMP"/>
    <property type="match status" value="1"/>
</dbReference>
<feature type="domain" description="HAMP" evidence="2">
    <location>
        <begin position="343"/>
        <end position="395"/>
    </location>
</feature>
<protein>
    <recommendedName>
        <fullName evidence="6">GGDEF domain-containing protein</fullName>
    </recommendedName>
</protein>
<dbReference type="InterPro" id="IPR043128">
    <property type="entry name" value="Rev_trsase/Diguanyl_cyclase"/>
</dbReference>
<dbReference type="InterPro" id="IPR003660">
    <property type="entry name" value="HAMP_dom"/>
</dbReference>
<dbReference type="PROSITE" id="PS50887">
    <property type="entry name" value="GGDEF"/>
    <property type="match status" value="1"/>
</dbReference>
<evidence type="ECO:0000313" key="4">
    <source>
        <dbReference type="EMBL" id="OOV06189.1"/>
    </source>
</evidence>
<accession>A0A1T1AQ18</accession>
<dbReference type="EMBL" id="MTJN01000002">
    <property type="protein sequence ID" value="OOV06189.1"/>
    <property type="molecule type" value="Genomic_DNA"/>
</dbReference>
<dbReference type="OrthoDB" id="9812260at2"/>
<name>A0A1T1AQ18_RHOFE</name>
<proteinExistence type="predicted"/>
<dbReference type="SUPFAM" id="SSF158472">
    <property type="entry name" value="HAMP domain-like"/>
    <property type="match status" value="1"/>
</dbReference>
<dbReference type="CDD" id="cd18773">
    <property type="entry name" value="PDC1_HK_sensor"/>
    <property type="match status" value="1"/>
</dbReference>
<evidence type="ECO:0000256" key="1">
    <source>
        <dbReference type="SAM" id="Phobius"/>
    </source>
</evidence>
<keyword evidence="1" id="KW-0472">Membrane</keyword>
<dbReference type="GO" id="GO:0007165">
    <property type="term" value="P:signal transduction"/>
    <property type="evidence" value="ECO:0007669"/>
    <property type="project" value="InterPro"/>
</dbReference>
<dbReference type="STRING" id="28066.RF819_05120"/>